<organism evidence="1 2">
    <name type="scientific">Jeotgalibacillus soli</name>
    <dbReference type="NCBI Taxonomy" id="889306"/>
    <lineage>
        <taxon>Bacteria</taxon>
        <taxon>Bacillati</taxon>
        <taxon>Bacillota</taxon>
        <taxon>Bacilli</taxon>
        <taxon>Bacillales</taxon>
        <taxon>Caryophanaceae</taxon>
        <taxon>Jeotgalibacillus</taxon>
    </lineage>
</organism>
<dbReference type="AlphaFoldDB" id="A0A0C2V8B1"/>
<name>A0A0C2V8B1_9BACL</name>
<gene>
    <name evidence="1" type="ORF">KP78_27400</name>
</gene>
<keyword evidence="2" id="KW-1185">Reference proteome</keyword>
<reference evidence="1 2" key="1">
    <citation type="submission" date="2015-01" db="EMBL/GenBank/DDBJ databases">
        <title>Genome sequencing of Jeotgalibacillus soli.</title>
        <authorList>
            <person name="Goh K.M."/>
            <person name="Chan K.-G."/>
            <person name="Yaakop A.S."/>
            <person name="Ee R."/>
            <person name="Gan H.M."/>
            <person name="Chan C.S."/>
        </authorList>
    </citation>
    <scope>NUCLEOTIDE SEQUENCE [LARGE SCALE GENOMIC DNA]</scope>
    <source>
        <strain evidence="1 2">P9</strain>
    </source>
</reference>
<sequence length="40" mass="4586">MSNIGIAGGFCNTPSGYRKTYRQIVVKEQEKHDNEQRTND</sequence>
<protein>
    <submittedName>
        <fullName evidence="1">Uncharacterized protein</fullName>
    </submittedName>
</protein>
<evidence type="ECO:0000313" key="1">
    <source>
        <dbReference type="EMBL" id="KIL45197.1"/>
    </source>
</evidence>
<accession>A0A0C2V8B1</accession>
<comment type="caution">
    <text evidence="1">The sequence shown here is derived from an EMBL/GenBank/DDBJ whole genome shotgun (WGS) entry which is preliminary data.</text>
</comment>
<proteinExistence type="predicted"/>
<dbReference type="Proteomes" id="UP000031938">
    <property type="component" value="Unassembled WGS sequence"/>
</dbReference>
<evidence type="ECO:0000313" key="2">
    <source>
        <dbReference type="Proteomes" id="UP000031938"/>
    </source>
</evidence>
<dbReference type="STRING" id="889306.KP78_27400"/>
<dbReference type="EMBL" id="JXRP01000018">
    <property type="protein sequence ID" value="KIL45197.1"/>
    <property type="molecule type" value="Genomic_DNA"/>
</dbReference>